<evidence type="ECO:0000313" key="3">
    <source>
        <dbReference type="Proteomes" id="UP000034669"/>
    </source>
</evidence>
<dbReference type="GO" id="GO:0016787">
    <property type="term" value="F:hydrolase activity"/>
    <property type="evidence" value="ECO:0007669"/>
    <property type="project" value="InterPro"/>
</dbReference>
<dbReference type="Proteomes" id="UP000034669">
    <property type="component" value="Unassembled WGS sequence"/>
</dbReference>
<dbReference type="Gene3D" id="2.60.120.560">
    <property type="entry name" value="Exo-inulinase, domain 1"/>
    <property type="match status" value="1"/>
</dbReference>
<proteinExistence type="predicted"/>
<evidence type="ECO:0000313" key="2">
    <source>
        <dbReference type="EMBL" id="KKS90566.1"/>
    </source>
</evidence>
<gene>
    <name evidence="2" type="ORF">UV66_C0002G0043</name>
</gene>
<protein>
    <recommendedName>
        <fullName evidence="1">3-keto-alpha-glucoside-1,2-lyase/3-keto-2-hydroxy-glucal hydratase domain-containing protein</fullName>
    </recommendedName>
</protein>
<dbReference type="EMBL" id="LCFI01000002">
    <property type="protein sequence ID" value="KKS90566.1"/>
    <property type="molecule type" value="Genomic_DNA"/>
</dbReference>
<dbReference type="InterPro" id="IPR010496">
    <property type="entry name" value="AL/BT2_dom"/>
</dbReference>
<evidence type="ECO:0000259" key="1">
    <source>
        <dbReference type="Pfam" id="PF06439"/>
    </source>
</evidence>
<reference evidence="2 3" key="1">
    <citation type="journal article" date="2015" name="Nature">
        <title>rRNA introns, odd ribosomes, and small enigmatic genomes across a large radiation of phyla.</title>
        <authorList>
            <person name="Brown C.T."/>
            <person name="Hug L.A."/>
            <person name="Thomas B.C."/>
            <person name="Sharon I."/>
            <person name="Castelle C.J."/>
            <person name="Singh A."/>
            <person name="Wilkins M.J."/>
            <person name="Williams K.H."/>
            <person name="Banfield J.F."/>
        </authorList>
    </citation>
    <scope>NUCLEOTIDE SEQUENCE [LARGE SCALE GENOMIC DNA]</scope>
</reference>
<dbReference type="PANTHER" id="PTHR40524">
    <property type="entry name" value="PEPTIDASE_C39_2 DOMAIN-CONTAINING PROTEIN"/>
    <property type="match status" value="1"/>
</dbReference>
<dbReference type="Pfam" id="PF06439">
    <property type="entry name" value="3keto-disac_hyd"/>
    <property type="match status" value="1"/>
</dbReference>
<accession>A0A0G1F5V2</accession>
<feature type="domain" description="3-keto-alpha-glucoside-1,2-lyase/3-keto-2-hydroxy-glucal hydratase" evidence="1">
    <location>
        <begin position="28"/>
        <end position="171"/>
    </location>
</feature>
<dbReference type="PANTHER" id="PTHR40524:SF1">
    <property type="entry name" value="PEPTIDASE C39-LIKE DOMAIN-CONTAINING PROTEIN"/>
    <property type="match status" value="1"/>
</dbReference>
<sequence>MTSASIILFEDDFENEEYTRSSWIVEAGDWKVLDGDYSSTVMYDGSDHWSLSKTGLSVWTDYEFHTDVKNTAGADKVILFRYKDWNNNYAVHMVGYPFSQNYVRLNKSENGVFKQLKVVPFLNTINSWYSLKVRVVGNKIEVYIDGTKYIDFDDTGSILNQGKIALYVWSGNYSGVGSITTSHFDNVLINDLSTFPSPTPLPVPLLKQTDLRWSDEIYDSATEWSSPAPPTIHRWGCAITSVAMNFLFQGVDKTPDGSEVNPNSINSWLQLEEDGYVNGGHVNWWALRRFTRLAHNLYGSPILDFRKNSSFNTKLLNAHLEKNQPDIIGVKQGGHFVVATGRSAASHFINDPRYPFTELSSYNSPNSIMNYFPTNTNLAALYLTVDPKVELFLTNQMGLKLGKDPSTMEIFVPGESNYGFVPPILDESNQPSGPGFQELAMPLPINASYSLVIWSDSLSPYKLTLIGYDRNGDPFMRTFEGIVDDGSPTLINFDYSQTDPVGVKNAVKVVTYETFRNDIRLAYSLGWINSQTTRDQLIHRVSLLEKKDTSNSDKPSQVIGDHLRDYISQLNKQNRINNRSSKLFLADLTQLGF</sequence>
<comment type="caution">
    <text evidence="2">The sequence shown here is derived from an EMBL/GenBank/DDBJ whole genome shotgun (WGS) entry which is preliminary data.</text>
</comment>
<organism evidence="2 3">
    <name type="scientific">Candidatus Woesebacteria bacterium GW2011_GWA1_43_12</name>
    <dbReference type="NCBI Taxonomy" id="1618557"/>
    <lineage>
        <taxon>Bacteria</taxon>
        <taxon>Candidatus Woeseibacteriota</taxon>
    </lineage>
</organism>
<name>A0A0G1F5V2_9BACT</name>
<dbReference type="AlphaFoldDB" id="A0A0G1F5V2"/>